<dbReference type="PANTHER" id="PTHR47718:SF3">
    <property type="entry name" value="PROTEIN FAR1-RELATED SEQUENCE 5-LIKE"/>
    <property type="match status" value="1"/>
</dbReference>
<evidence type="ECO:0000313" key="2">
    <source>
        <dbReference type="Proteomes" id="UP000684084"/>
    </source>
</evidence>
<accession>A0A916EIE2</accession>
<evidence type="ECO:0008006" key="3">
    <source>
        <dbReference type="Google" id="ProtNLM"/>
    </source>
</evidence>
<dbReference type="PANTHER" id="PTHR47718">
    <property type="entry name" value="OS01G0519700 PROTEIN"/>
    <property type="match status" value="1"/>
</dbReference>
<gene>
    <name evidence="1" type="ORF">CHRIB12_LOCUS22953</name>
</gene>
<dbReference type="Proteomes" id="UP000684084">
    <property type="component" value="Unassembled WGS sequence"/>
</dbReference>
<protein>
    <recommendedName>
        <fullName evidence="3">FAR1 domain-containing protein</fullName>
    </recommendedName>
</protein>
<organism evidence="1 2">
    <name type="scientific">Rhizophagus irregularis</name>
    <dbReference type="NCBI Taxonomy" id="588596"/>
    <lineage>
        <taxon>Eukaryota</taxon>
        <taxon>Fungi</taxon>
        <taxon>Fungi incertae sedis</taxon>
        <taxon>Mucoromycota</taxon>
        <taxon>Glomeromycotina</taxon>
        <taxon>Glomeromycetes</taxon>
        <taxon>Glomerales</taxon>
        <taxon>Glomeraceae</taxon>
        <taxon>Rhizophagus</taxon>
    </lineage>
</organism>
<dbReference type="EMBL" id="CAGKOT010000084">
    <property type="protein sequence ID" value="CAB5393659.1"/>
    <property type="molecule type" value="Genomic_DNA"/>
</dbReference>
<evidence type="ECO:0000313" key="1">
    <source>
        <dbReference type="EMBL" id="CAB5393659.1"/>
    </source>
</evidence>
<dbReference type="AlphaFoldDB" id="A0A916EIE2"/>
<proteinExistence type="predicted"/>
<sequence>MENMEEESSEDTQTSEFTHDDCNNIGNEMILSNENYHTLLYSGRKFESWEACENFIIIWAKQQGFWIIKDRVVRLEGIIRHRTYICSHSRTYKSNSTRDTVTKKIGCPFVVNASCPKLKNPEEYVIINKIVEQHNHPLDVSIVEFEDSRKFTDSMIEDIKFMTVSCKFGATTQRKFLEGKYPTHLLYSRELYNTIQRFRPTKESLLNDAANLSNWLDSQKEIDSRWLIFRGWDEDNTLTYLSWMMPYQVENWVKYSDCVINDVTHKTNRYALI</sequence>
<dbReference type="OrthoDB" id="2380176at2759"/>
<name>A0A916EIE2_9GLOM</name>
<reference evidence="1" key="1">
    <citation type="submission" date="2020-05" db="EMBL/GenBank/DDBJ databases">
        <authorList>
            <person name="Rincon C."/>
            <person name="Sanders R I."/>
            <person name="Robbins C."/>
            <person name="Chaturvedi A."/>
        </authorList>
    </citation>
    <scope>NUCLEOTIDE SEQUENCE</scope>
    <source>
        <strain evidence="1">CHB12</strain>
    </source>
</reference>
<dbReference type="VEuPathDB" id="FungiDB:RhiirFUN_014895"/>
<comment type="caution">
    <text evidence="1">The sequence shown here is derived from an EMBL/GenBank/DDBJ whole genome shotgun (WGS) entry which is preliminary data.</text>
</comment>